<dbReference type="HAMAP" id="MF_00235">
    <property type="entry name" value="Adenylate_kinase_Adk"/>
    <property type="match status" value="1"/>
</dbReference>
<proteinExistence type="inferred from homology"/>
<evidence type="ECO:0000313" key="7">
    <source>
        <dbReference type="Proteomes" id="UP000444721"/>
    </source>
</evidence>
<dbReference type="RefSeq" id="XP_044563899.1">
    <property type="nucleotide sequence ID" value="XM_044704623.1"/>
</dbReference>
<dbReference type="PANTHER" id="PTHR23359">
    <property type="entry name" value="NUCLEOTIDE KINASE"/>
    <property type="match status" value="1"/>
</dbReference>
<dbReference type="PRINTS" id="PR00094">
    <property type="entry name" value="ADENYLTKNASE"/>
</dbReference>
<gene>
    <name evidence="6" type="ORF">FDP41_001529</name>
</gene>
<name>A0A6A5BV92_NAEFO</name>
<dbReference type="GO" id="GO:0005524">
    <property type="term" value="F:ATP binding"/>
    <property type="evidence" value="ECO:0007669"/>
    <property type="project" value="InterPro"/>
</dbReference>
<sequence length="274" mass="30089">MNKSSLARKLVVANSRSSLVASGFVSTHQFRNFSSQCSSNFAEQSTFKKGVLLVGRPGAGKGTYASRAAEQLNIPHIAAGDIIREEIKNKTKIGLEMQSYTSKGALVPDELVIDLLVNKITQSVAGTGKGFILDGFPRTITQAIKLDSLSDKIKLDLVLNLHQDEDIIIAKISNRRVCSNCGQVYNFAHIKRDGLDMPPLVPKVEGICDGCGAKDSLVQRDDDREEVVRKRLVEYDKLTSPLLEFYQKKSLLKTFVVNGGAKALMPSFLKMLTE</sequence>
<evidence type="ECO:0000256" key="4">
    <source>
        <dbReference type="RuleBase" id="RU003330"/>
    </source>
</evidence>
<dbReference type="Pfam" id="PF05191">
    <property type="entry name" value="ADK_lid"/>
    <property type="match status" value="1"/>
</dbReference>
<dbReference type="Proteomes" id="UP000444721">
    <property type="component" value="Unassembled WGS sequence"/>
</dbReference>
<keyword evidence="3 4" id="KW-0418">Kinase</keyword>
<reference evidence="6 7" key="1">
    <citation type="journal article" date="2019" name="Sci. Rep.">
        <title>Nanopore sequencing improves the draft genome of the human pathogenic amoeba Naegleria fowleri.</title>
        <authorList>
            <person name="Liechti N."/>
            <person name="Schurch N."/>
            <person name="Bruggmann R."/>
            <person name="Wittwer M."/>
        </authorList>
    </citation>
    <scope>NUCLEOTIDE SEQUENCE [LARGE SCALE GENOMIC DNA]</scope>
    <source>
        <strain evidence="6 7">ATCC 30894</strain>
    </source>
</reference>
<dbReference type="InterPro" id="IPR000850">
    <property type="entry name" value="Adenylat/UMP-CMP_kin"/>
</dbReference>
<dbReference type="OMA" id="IKVENTM"/>
<comment type="similarity">
    <text evidence="4">Belongs to the adenylate kinase family.</text>
</comment>
<comment type="caution">
    <text evidence="6">The sequence shown here is derived from an EMBL/GenBank/DDBJ whole genome shotgun (WGS) entry which is preliminary data.</text>
</comment>
<dbReference type="OrthoDB" id="439792at2759"/>
<evidence type="ECO:0000313" key="6">
    <source>
        <dbReference type="EMBL" id="KAF0979186.1"/>
    </source>
</evidence>
<dbReference type="Gene3D" id="3.40.50.300">
    <property type="entry name" value="P-loop containing nucleotide triphosphate hydrolases"/>
    <property type="match status" value="1"/>
</dbReference>
<dbReference type="EMBL" id="VFQX01000027">
    <property type="protein sequence ID" value="KAF0979186.1"/>
    <property type="molecule type" value="Genomic_DNA"/>
</dbReference>
<dbReference type="NCBIfam" id="TIGR01351">
    <property type="entry name" value="adk"/>
    <property type="match status" value="1"/>
</dbReference>
<dbReference type="AlphaFoldDB" id="A0A6A5BV92"/>
<dbReference type="GeneID" id="68108747"/>
<dbReference type="VEuPathDB" id="AmoebaDB:NfTy_053530"/>
<dbReference type="InterPro" id="IPR007862">
    <property type="entry name" value="Adenylate_kinase_lid-dom"/>
</dbReference>
<evidence type="ECO:0000256" key="2">
    <source>
        <dbReference type="ARBA" id="ARBA00022741"/>
    </source>
</evidence>
<keyword evidence="7" id="KW-1185">Reference proteome</keyword>
<dbReference type="SUPFAM" id="SSF52540">
    <property type="entry name" value="P-loop containing nucleoside triphosphate hydrolases"/>
    <property type="match status" value="1"/>
</dbReference>
<dbReference type="VEuPathDB" id="AmoebaDB:NF0129440"/>
<evidence type="ECO:0000259" key="5">
    <source>
        <dbReference type="Pfam" id="PF05191"/>
    </source>
</evidence>
<evidence type="ECO:0000256" key="3">
    <source>
        <dbReference type="ARBA" id="ARBA00022777"/>
    </source>
</evidence>
<keyword evidence="1 4" id="KW-0808">Transferase</keyword>
<dbReference type="Pfam" id="PF00406">
    <property type="entry name" value="ADK"/>
    <property type="match status" value="1"/>
</dbReference>
<dbReference type="VEuPathDB" id="AmoebaDB:FDP41_001529"/>
<organism evidence="6 7">
    <name type="scientific">Naegleria fowleri</name>
    <name type="common">Brain eating amoeba</name>
    <dbReference type="NCBI Taxonomy" id="5763"/>
    <lineage>
        <taxon>Eukaryota</taxon>
        <taxon>Discoba</taxon>
        <taxon>Heterolobosea</taxon>
        <taxon>Tetramitia</taxon>
        <taxon>Eutetramitia</taxon>
        <taxon>Vahlkampfiidae</taxon>
        <taxon>Naegleria</taxon>
    </lineage>
</organism>
<feature type="domain" description="Adenylate kinase active site lid" evidence="5">
    <location>
        <begin position="175"/>
        <end position="222"/>
    </location>
</feature>
<protein>
    <recommendedName>
        <fullName evidence="5">Adenylate kinase active site lid domain-containing protein</fullName>
    </recommendedName>
</protein>
<accession>A0A6A5BV92</accession>
<keyword evidence="2" id="KW-0547">Nucleotide-binding</keyword>
<dbReference type="GO" id="GO:0004017">
    <property type="term" value="F:AMP kinase activity"/>
    <property type="evidence" value="ECO:0007669"/>
    <property type="project" value="InterPro"/>
</dbReference>
<evidence type="ECO:0000256" key="1">
    <source>
        <dbReference type="ARBA" id="ARBA00022679"/>
    </source>
</evidence>
<dbReference type="InterPro" id="IPR027417">
    <property type="entry name" value="P-loop_NTPase"/>
</dbReference>
<dbReference type="PROSITE" id="PS00113">
    <property type="entry name" value="ADENYLATE_KINASE"/>
    <property type="match status" value="1"/>
</dbReference>
<dbReference type="InterPro" id="IPR033690">
    <property type="entry name" value="Adenylat_kinase_CS"/>
</dbReference>
<dbReference type="CDD" id="cd01428">
    <property type="entry name" value="ADK"/>
    <property type="match status" value="1"/>
</dbReference>
<dbReference type="InterPro" id="IPR006259">
    <property type="entry name" value="Adenyl_kin_sub"/>
</dbReference>